<dbReference type="SUPFAM" id="SSF143800">
    <property type="entry name" value="L28p-like"/>
    <property type="match status" value="1"/>
</dbReference>
<keyword evidence="7" id="KW-1185">Reference proteome</keyword>
<gene>
    <name evidence="6" type="ORF">BDV29DRAFT_176511</name>
</gene>
<accession>A0A5N5WWF5</accession>
<dbReference type="Gene3D" id="2.30.170.40">
    <property type="entry name" value="Ribosomal protein L28/L24"/>
    <property type="match status" value="1"/>
</dbReference>
<evidence type="ECO:0000256" key="5">
    <source>
        <dbReference type="ARBA" id="ARBA00037226"/>
    </source>
</evidence>
<dbReference type="GO" id="GO:0003735">
    <property type="term" value="F:structural constituent of ribosome"/>
    <property type="evidence" value="ECO:0007669"/>
    <property type="project" value="InterPro"/>
</dbReference>
<dbReference type="FunFam" id="2.30.170.40:FF:000003">
    <property type="entry name" value="54S ribosomal protein L24"/>
    <property type="match status" value="1"/>
</dbReference>
<sequence length="212" mass="24680">MAGLQSRSAMSLPFSLSAAFRNLSLTAPKRSFSTTLATQKIKQLPEYIPPYPYGPNYVYRQSNTGLYGGVTIQFGNKISKGRNEGKTRRMWKPNVRRKKIYSDALEDWLYIKVTRKALRTIRKSGGLDNYLLDDRPGRVKELGVFGWELRWRVMQTPKIQEQFRQERKRLGLPEPPSFEEWVQQKEAEIKAKAEDQTNIKEATKPIYNDKLY</sequence>
<evidence type="ECO:0000256" key="2">
    <source>
        <dbReference type="ARBA" id="ARBA00022980"/>
    </source>
</evidence>
<comment type="similarity">
    <text evidence="1">Belongs to the bacterial ribosomal protein bL28 family.</text>
</comment>
<dbReference type="Proteomes" id="UP000326565">
    <property type="component" value="Unassembled WGS sequence"/>
</dbReference>
<dbReference type="InterPro" id="IPR037147">
    <property type="entry name" value="Ribosomal_bL28_sf"/>
</dbReference>
<name>A0A5N5WWF5_9EURO</name>
<evidence type="ECO:0000313" key="7">
    <source>
        <dbReference type="Proteomes" id="UP000326565"/>
    </source>
</evidence>
<evidence type="ECO:0000313" key="6">
    <source>
        <dbReference type="EMBL" id="KAB8072883.1"/>
    </source>
</evidence>
<protein>
    <recommendedName>
        <fullName evidence="4">Large ribosomal subunit protein bL28m</fullName>
    </recommendedName>
</protein>
<comment type="function">
    <text evidence="5">Component of the mitochondrial ribosome (mitoribosome), a dedicated translation machinery responsible for the synthesis of mitochondrial genome-encoded proteins, including at least some of the essential transmembrane subunits of the mitochondrial respiratory chain. The mitoribosomes are attached to the mitochondrial inner membrane and translation products are cotranslationally integrated into the membrane.</text>
</comment>
<dbReference type="PANTHER" id="PTHR13528:SF2">
    <property type="entry name" value="LARGE RIBOSOMAL SUBUNIT PROTEIN BL28M"/>
    <property type="match status" value="1"/>
</dbReference>
<evidence type="ECO:0000256" key="4">
    <source>
        <dbReference type="ARBA" id="ARBA00035269"/>
    </source>
</evidence>
<dbReference type="Pfam" id="PF00830">
    <property type="entry name" value="Ribosomal_L28"/>
    <property type="match status" value="1"/>
</dbReference>
<evidence type="ECO:0000256" key="1">
    <source>
        <dbReference type="ARBA" id="ARBA00008760"/>
    </source>
</evidence>
<dbReference type="InterPro" id="IPR034704">
    <property type="entry name" value="Ribosomal_bL28/bL31-like_sf"/>
</dbReference>
<dbReference type="PANTHER" id="PTHR13528">
    <property type="entry name" value="39S RIBOSOMAL PROTEIN L28, MITOCHONDRIAL"/>
    <property type="match status" value="1"/>
</dbReference>
<dbReference type="InterPro" id="IPR026569">
    <property type="entry name" value="Ribosomal_bL28"/>
</dbReference>
<dbReference type="EMBL" id="ML732237">
    <property type="protein sequence ID" value="KAB8072883.1"/>
    <property type="molecule type" value="Genomic_DNA"/>
</dbReference>
<keyword evidence="3" id="KW-0687">Ribonucleoprotein</keyword>
<keyword evidence="2" id="KW-0689">Ribosomal protein</keyword>
<proteinExistence type="inferred from homology"/>
<dbReference type="GO" id="GO:0005762">
    <property type="term" value="C:mitochondrial large ribosomal subunit"/>
    <property type="evidence" value="ECO:0007669"/>
    <property type="project" value="TreeGrafter"/>
</dbReference>
<dbReference type="OrthoDB" id="361870at2759"/>
<reference evidence="6 7" key="1">
    <citation type="submission" date="2019-04" db="EMBL/GenBank/DDBJ databases">
        <title>Friends and foes A comparative genomics study of 23 Aspergillus species from section Flavi.</title>
        <authorList>
            <consortium name="DOE Joint Genome Institute"/>
            <person name="Kjaerbolling I."/>
            <person name="Vesth T."/>
            <person name="Frisvad J.C."/>
            <person name="Nybo J.L."/>
            <person name="Theobald S."/>
            <person name="Kildgaard S."/>
            <person name="Isbrandt T."/>
            <person name="Kuo A."/>
            <person name="Sato A."/>
            <person name="Lyhne E.K."/>
            <person name="Kogle M.E."/>
            <person name="Wiebenga A."/>
            <person name="Kun R.S."/>
            <person name="Lubbers R.J."/>
            <person name="Makela M.R."/>
            <person name="Barry K."/>
            <person name="Chovatia M."/>
            <person name="Clum A."/>
            <person name="Daum C."/>
            <person name="Haridas S."/>
            <person name="He G."/>
            <person name="LaButti K."/>
            <person name="Lipzen A."/>
            <person name="Mondo S."/>
            <person name="Riley R."/>
            <person name="Salamov A."/>
            <person name="Simmons B.A."/>
            <person name="Magnuson J.K."/>
            <person name="Henrissat B."/>
            <person name="Mortensen U.H."/>
            <person name="Larsen T.O."/>
            <person name="Devries R.P."/>
            <person name="Grigoriev I.V."/>
            <person name="Machida M."/>
            <person name="Baker S.E."/>
            <person name="Andersen M.R."/>
        </authorList>
    </citation>
    <scope>NUCLEOTIDE SEQUENCE [LARGE SCALE GENOMIC DNA]</scope>
    <source>
        <strain evidence="6 7">CBS 151.66</strain>
    </source>
</reference>
<evidence type="ECO:0000256" key="3">
    <source>
        <dbReference type="ARBA" id="ARBA00023274"/>
    </source>
</evidence>
<organism evidence="6 7">
    <name type="scientific">Aspergillus leporis</name>
    <dbReference type="NCBI Taxonomy" id="41062"/>
    <lineage>
        <taxon>Eukaryota</taxon>
        <taxon>Fungi</taxon>
        <taxon>Dikarya</taxon>
        <taxon>Ascomycota</taxon>
        <taxon>Pezizomycotina</taxon>
        <taxon>Eurotiomycetes</taxon>
        <taxon>Eurotiomycetidae</taxon>
        <taxon>Eurotiales</taxon>
        <taxon>Aspergillaceae</taxon>
        <taxon>Aspergillus</taxon>
        <taxon>Aspergillus subgen. Circumdati</taxon>
    </lineage>
</organism>
<dbReference type="AlphaFoldDB" id="A0A5N5WWF5"/>